<dbReference type="InterPro" id="IPR027417">
    <property type="entry name" value="P-loop_NTPase"/>
</dbReference>
<reference evidence="9 10" key="1">
    <citation type="journal article" date="2016" name="G3 (Bethesda)">
        <title>First Draft Assembly and Annotation of the Genome of a California Endemic Oak Quercus lobata Nee (Fagaceae).</title>
        <authorList>
            <person name="Sork V.L."/>
            <person name="Fitz-Gibbon S.T."/>
            <person name="Puiu D."/>
            <person name="Crepeau M."/>
            <person name="Gugger P.F."/>
            <person name="Sherman R."/>
            <person name="Stevens K."/>
            <person name="Langley C.H."/>
            <person name="Pellegrini M."/>
            <person name="Salzberg S.L."/>
        </authorList>
    </citation>
    <scope>NUCLEOTIDE SEQUENCE [LARGE SCALE GENOMIC DNA]</scope>
    <source>
        <strain evidence="9 10">cv. SW786</strain>
    </source>
</reference>
<dbReference type="EnsemblPlants" id="QL08p018214:mrna">
    <property type="protein sequence ID" value="QL08p018214:mrna"/>
    <property type="gene ID" value="QL08p018214"/>
</dbReference>
<evidence type="ECO:0000256" key="1">
    <source>
        <dbReference type="ARBA" id="ARBA00008894"/>
    </source>
</evidence>
<evidence type="ECO:0000256" key="4">
    <source>
        <dbReference type="ARBA" id="ARBA00022741"/>
    </source>
</evidence>
<dbReference type="GO" id="GO:0006952">
    <property type="term" value="P:defense response"/>
    <property type="evidence" value="ECO:0007669"/>
    <property type="project" value="UniProtKB-KW"/>
</dbReference>
<dbReference type="Pfam" id="PF23559">
    <property type="entry name" value="WHD_DRP"/>
    <property type="match status" value="1"/>
</dbReference>
<dbReference type="InterPro" id="IPR042197">
    <property type="entry name" value="Apaf_helical"/>
</dbReference>
<keyword evidence="5" id="KW-0611">Plant defense</keyword>
<dbReference type="FunFam" id="1.10.10.10:FF:000322">
    <property type="entry name" value="Probable disease resistance protein At1g63360"/>
    <property type="match status" value="1"/>
</dbReference>
<sequence length="842" mass="96337">MEHNPKLTNIDGQLLEGPTLYRQLIGYLMYLAIARPDIIYAINILSQFMAKPHKPHLDAASDCHSSLLPQRVFPMEILASIVGNIVPTIVVEYWNYYREADQHVKNLHRKWELLEGRKNDIKKILDSKLRQGKKPKDEVETWLQNVETIKGDIDIGQEPARWMFLSRMQKGEFAFKKTKEVEELYQAGDFTDGLVLDLPERIGHMMPPSTLVGESTAQRTKKEIIACLLDNNVRKIGVYGMGGIGKTTVMKEVNNFLLNESNRFESVIWVTVAKANDIINLQNEIAGKLKLGLPKFEDEITGAAELYTALKDRRYVLILDDLWETFALEKVGIPEPTSANECKIVLATRDLNVCKKMSCQKNIKMELLSEKEARELFLHKIEKDVFNSPDLKAIAEEVLQTCARLPLAIVVTAASFKGLDYEYQWTDALDQLSTSLTGFDDIVEKVRAVLKFSYVRLKEEKLKQCLLHCALYPEDFMIDKEELIDHLIDEGIFERRKSRQLEFCGGYSILKRLENASLLEGGIDAQEKFVKMHDLIRDMVLQVASPEFMVGHLGREDFSDEGNWNEDLVKASLMYKDISTIPSNISPRCPNLSTLLLRGNRSLKNVPDSLFEHLHGLKVLDLSDTGIESLPNSVFSLENLTALRLRWCRKLKHVASLAKLTTLWKLDLGRTGIKEVPDGLEMLVNLTYLDLDAEDLKIMPLGILPKLSRLQYLRFSHKVTVKGEEIERLKKLENVWVRFDDLYEFCSFIRSLKKGALARYKIQVGKSENGFASYIKYDDVEKSVVLEECNLRRRGHGSLVLPEDLQFLNLKTCEDFRSLCDVPSLKHVRELKDIQIGSTFQH</sequence>
<dbReference type="InterPro" id="IPR002182">
    <property type="entry name" value="NB-ARC"/>
</dbReference>
<accession>A0A7N2MB10</accession>
<dbReference type="Gene3D" id="1.10.8.430">
    <property type="entry name" value="Helical domain of apoptotic protease-activating factors"/>
    <property type="match status" value="1"/>
</dbReference>
<keyword evidence="2" id="KW-0433">Leucine-rich repeat</keyword>
<name>A0A7N2MB10_QUELO</name>
<dbReference type="FunFam" id="3.40.50.300:FF:001091">
    <property type="entry name" value="Probable disease resistance protein At1g61300"/>
    <property type="match status" value="1"/>
</dbReference>
<evidence type="ECO:0000256" key="3">
    <source>
        <dbReference type="ARBA" id="ARBA00022737"/>
    </source>
</evidence>
<evidence type="ECO:0000256" key="2">
    <source>
        <dbReference type="ARBA" id="ARBA00022614"/>
    </source>
</evidence>
<reference evidence="9" key="2">
    <citation type="submission" date="2021-01" db="UniProtKB">
        <authorList>
            <consortium name="EnsemblPlants"/>
        </authorList>
    </citation>
    <scope>IDENTIFICATION</scope>
</reference>
<dbReference type="InterPro" id="IPR032675">
    <property type="entry name" value="LRR_dom_sf"/>
</dbReference>
<dbReference type="Proteomes" id="UP000594261">
    <property type="component" value="Chromosome 8"/>
</dbReference>
<evidence type="ECO:0000259" key="7">
    <source>
        <dbReference type="Pfam" id="PF00931"/>
    </source>
</evidence>
<dbReference type="Gene3D" id="3.40.50.300">
    <property type="entry name" value="P-loop containing nucleotide triphosphate hydrolases"/>
    <property type="match status" value="1"/>
</dbReference>
<dbReference type="InterPro" id="IPR058922">
    <property type="entry name" value="WHD_DRP"/>
</dbReference>
<protein>
    <submittedName>
        <fullName evidence="9">Uncharacterized protein</fullName>
    </submittedName>
</protein>
<dbReference type="OMA" id="GHECKLI"/>
<dbReference type="AlphaFoldDB" id="A0A7N2MB10"/>
<proteinExistence type="inferred from homology"/>
<dbReference type="GO" id="GO:0043531">
    <property type="term" value="F:ADP binding"/>
    <property type="evidence" value="ECO:0007669"/>
    <property type="project" value="InterPro"/>
</dbReference>
<dbReference type="EMBL" id="LRBV02000008">
    <property type="status" value="NOT_ANNOTATED_CDS"/>
    <property type="molecule type" value="Genomic_DNA"/>
</dbReference>
<dbReference type="InterPro" id="IPR036388">
    <property type="entry name" value="WH-like_DNA-bd_sf"/>
</dbReference>
<dbReference type="InterPro" id="IPR050905">
    <property type="entry name" value="Plant_NBS-LRR"/>
</dbReference>
<evidence type="ECO:0000313" key="9">
    <source>
        <dbReference type="EnsemblPlants" id="QL08p018214:mrna"/>
    </source>
</evidence>
<feature type="domain" description="NB-ARC" evidence="7">
    <location>
        <begin position="219"/>
        <end position="380"/>
    </location>
</feature>
<dbReference type="Gene3D" id="3.80.10.10">
    <property type="entry name" value="Ribonuclease Inhibitor"/>
    <property type="match status" value="1"/>
</dbReference>
<organism evidence="9 10">
    <name type="scientific">Quercus lobata</name>
    <name type="common">Valley oak</name>
    <dbReference type="NCBI Taxonomy" id="97700"/>
    <lineage>
        <taxon>Eukaryota</taxon>
        <taxon>Viridiplantae</taxon>
        <taxon>Streptophyta</taxon>
        <taxon>Embryophyta</taxon>
        <taxon>Tracheophyta</taxon>
        <taxon>Spermatophyta</taxon>
        <taxon>Magnoliopsida</taxon>
        <taxon>eudicotyledons</taxon>
        <taxon>Gunneridae</taxon>
        <taxon>Pentapetalae</taxon>
        <taxon>rosids</taxon>
        <taxon>fabids</taxon>
        <taxon>Fagales</taxon>
        <taxon>Fagaceae</taxon>
        <taxon>Quercus</taxon>
    </lineage>
</organism>
<keyword evidence="10" id="KW-1185">Reference proteome</keyword>
<dbReference type="SUPFAM" id="SSF52540">
    <property type="entry name" value="P-loop containing nucleoside triphosphate hydrolases"/>
    <property type="match status" value="1"/>
</dbReference>
<dbReference type="PANTHER" id="PTHR33463">
    <property type="entry name" value="NB-ARC DOMAIN-CONTAINING PROTEIN-RELATED"/>
    <property type="match status" value="1"/>
</dbReference>
<dbReference type="InterPro" id="IPR003591">
    <property type="entry name" value="Leu-rich_rpt_typical-subtyp"/>
</dbReference>
<dbReference type="Gramene" id="QL08p018214:mrna">
    <property type="protein sequence ID" value="QL08p018214:mrna"/>
    <property type="gene ID" value="QL08p018214"/>
</dbReference>
<dbReference type="InterPro" id="IPR001611">
    <property type="entry name" value="Leu-rich_rpt"/>
</dbReference>
<comment type="similarity">
    <text evidence="1">Belongs to the disease resistance NB-LRR family.</text>
</comment>
<dbReference type="SUPFAM" id="SSF52058">
    <property type="entry name" value="L domain-like"/>
    <property type="match status" value="1"/>
</dbReference>
<keyword evidence="6" id="KW-0067">ATP-binding</keyword>
<evidence type="ECO:0000259" key="8">
    <source>
        <dbReference type="Pfam" id="PF23559"/>
    </source>
</evidence>
<dbReference type="SMART" id="SM00369">
    <property type="entry name" value="LRR_TYP"/>
    <property type="match status" value="3"/>
</dbReference>
<dbReference type="Pfam" id="PF00931">
    <property type="entry name" value="NB-ARC"/>
    <property type="match status" value="1"/>
</dbReference>
<keyword evidence="4" id="KW-0547">Nucleotide-binding</keyword>
<dbReference type="Pfam" id="PF13855">
    <property type="entry name" value="LRR_8"/>
    <property type="match status" value="1"/>
</dbReference>
<dbReference type="PRINTS" id="PR00364">
    <property type="entry name" value="DISEASERSIST"/>
</dbReference>
<keyword evidence="3" id="KW-0677">Repeat</keyword>
<evidence type="ECO:0000256" key="6">
    <source>
        <dbReference type="ARBA" id="ARBA00022840"/>
    </source>
</evidence>
<evidence type="ECO:0000313" key="10">
    <source>
        <dbReference type="Proteomes" id="UP000594261"/>
    </source>
</evidence>
<dbReference type="PANTHER" id="PTHR33463:SF187">
    <property type="entry name" value="AND NB-ARC DOMAIN DISEASE RESISTANCE PROTEIN, PUTATIVE-RELATED"/>
    <property type="match status" value="1"/>
</dbReference>
<dbReference type="Gene3D" id="1.10.10.10">
    <property type="entry name" value="Winged helix-like DNA-binding domain superfamily/Winged helix DNA-binding domain"/>
    <property type="match status" value="1"/>
</dbReference>
<evidence type="ECO:0000256" key="5">
    <source>
        <dbReference type="ARBA" id="ARBA00022821"/>
    </source>
</evidence>
<feature type="domain" description="Disease resistance protein winged helix" evidence="8">
    <location>
        <begin position="471"/>
        <end position="540"/>
    </location>
</feature>
<dbReference type="InParanoid" id="A0A7N2MB10"/>
<dbReference type="GO" id="GO:0005524">
    <property type="term" value="F:ATP binding"/>
    <property type="evidence" value="ECO:0007669"/>
    <property type="project" value="UniProtKB-KW"/>
</dbReference>